<dbReference type="PANTHER" id="PTHR37464">
    <property type="entry name" value="BLL2463 PROTEIN"/>
    <property type="match status" value="1"/>
</dbReference>
<dbReference type="InterPro" id="IPR024163">
    <property type="entry name" value="Aerotolerance_reg_N"/>
</dbReference>
<dbReference type="InterPro" id="IPR029062">
    <property type="entry name" value="Class_I_gatase-like"/>
</dbReference>
<evidence type="ECO:0000313" key="3">
    <source>
        <dbReference type="EMBL" id="SHJ67263.1"/>
    </source>
</evidence>
<dbReference type="STRING" id="192903.SAMN04488513_10758"/>
<keyword evidence="4" id="KW-1185">Reference proteome</keyword>
<keyword evidence="1 3" id="KW-0812">Transmembrane</keyword>
<dbReference type="InterPro" id="IPR011933">
    <property type="entry name" value="Double_TM_dom"/>
</dbReference>
<feature type="transmembrane region" description="Helical" evidence="1">
    <location>
        <begin position="27"/>
        <end position="45"/>
    </location>
</feature>
<evidence type="ECO:0000256" key="1">
    <source>
        <dbReference type="SAM" id="Phobius"/>
    </source>
</evidence>
<accession>A0A1M6L7U4</accession>
<proteinExistence type="predicted"/>
<protein>
    <submittedName>
        <fullName evidence="3">N-terminal double-transmembrane domain-containing protein</fullName>
    </submittedName>
</protein>
<feature type="transmembrane region" description="Helical" evidence="1">
    <location>
        <begin position="75"/>
        <end position="97"/>
    </location>
</feature>
<feature type="domain" description="Aerotolerance regulator N-terminal" evidence="2">
    <location>
        <begin position="20"/>
        <end position="95"/>
    </location>
</feature>
<organism evidence="3 4">
    <name type="scientific">Pseudozobellia thermophila</name>
    <dbReference type="NCBI Taxonomy" id="192903"/>
    <lineage>
        <taxon>Bacteria</taxon>
        <taxon>Pseudomonadati</taxon>
        <taxon>Bacteroidota</taxon>
        <taxon>Flavobacteriia</taxon>
        <taxon>Flavobacteriales</taxon>
        <taxon>Flavobacteriaceae</taxon>
        <taxon>Pseudozobellia</taxon>
    </lineage>
</organism>
<evidence type="ECO:0000313" key="4">
    <source>
        <dbReference type="Proteomes" id="UP000184543"/>
    </source>
</evidence>
<dbReference type="PANTHER" id="PTHR37464:SF1">
    <property type="entry name" value="BLL2463 PROTEIN"/>
    <property type="match status" value="1"/>
</dbReference>
<dbReference type="Pfam" id="PF07584">
    <property type="entry name" value="BatA"/>
    <property type="match status" value="1"/>
</dbReference>
<evidence type="ECO:0000259" key="2">
    <source>
        <dbReference type="Pfam" id="PF07584"/>
    </source>
</evidence>
<dbReference type="NCBIfam" id="TIGR02226">
    <property type="entry name" value="two_anch"/>
    <property type="match status" value="1"/>
</dbReference>
<name>A0A1M6L7U4_9FLAO</name>
<reference evidence="4" key="1">
    <citation type="submission" date="2016-11" db="EMBL/GenBank/DDBJ databases">
        <authorList>
            <person name="Varghese N."/>
            <person name="Submissions S."/>
        </authorList>
    </citation>
    <scope>NUCLEOTIDE SEQUENCE [LARGE SCALE GENOMIC DNA]</scope>
    <source>
        <strain evidence="4">DSM 19858</strain>
    </source>
</reference>
<feature type="transmembrane region" description="Helical" evidence="1">
    <location>
        <begin position="635"/>
        <end position="653"/>
    </location>
</feature>
<gene>
    <name evidence="3" type="ORF">SAMN04488513_10758</name>
</gene>
<dbReference type="SUPFAM" id="SSF52317">
    <property type="entry name" value="Class I glutamine amidotransferase-like"/>
    <property type="match status" value="1"/>
</dbReference>
<dbReference type="AlphaFoldDB" id="A0A1M6L7U4"/>
<keyword evidence="1" id="KW-1133">Transmembrane helix</keyword>
<sequence length="658" mass="74469">MNIAGFLLFLTIFAISIQEMQFKYPELLWALFLLLIPIIIHLFQLRRFKKTPFTNVKFLKKVVVESRRSKALKKWLLLFTRLALLAAIVLAFAQPFFAKKEALKQKEAVIYLDDSFSMQMKSEGTSLLQNAVQQLIQSVPKSQKFTLFTNTRTFRNTQIEDLQNDLLALAYSGKQLSLDDIYLKAHSLFSSDGTTEKNLIVVSDFQETMYSGEVDSLGPINRHFVELRPQTMENIAIDSVFFRSFNDDHLNLTVSLSSTTEIESTPVSLYNDQVLTAKSSAKFNTDKKGEVSFTIPASEVFKGTLEITDNGLSYDNRLYFNIDEKEKIKVLEIGPKNDSFLHRIYTEDEFELTAVTLNALNYGDIEKQHLVVLNELPGIPSPLTASLKAFIEDGGHLAIIPAGDADVNSYNLLTSSFGAAFGEVNRGRKNITHISFEHPLFRNVFEKTISNFQYPTSSVHYKLRSKASAALAFQDNEPFLVAGEGFYLFASPLSADYSNFQNAPLIVPTFYNIGTNSLKIPQLYYVLGRPAHIDVPINLTQDGVLKVEKENYELIPLQELLTHRVSMTFNDELMEDGIYGITDGKQIIGHLSFNHDRNESDLGYLNVGDIVGVNHSTSLPSLFQSMENDNRVTELWKWFAILALILLMVEILIQKLFK</sequence>
<dbReference type="Proteomes" id="UP000184543">
    <property type="component" value="Unassembled WGS sequence"/>
</dbReference>
<keyword evidence="1" id="KW-0472">Membrane</keyword>
<dbReference type="EMBL" id="FQYU01000007">
    <property type="protein sequence ID" value="SHJ67263.1"/>
    <property type="molecule type" value="Genomic_DNA"/>
</dbReference>